<dbReference type="EMBL" id="JAPHNI010000333">
    <property type="protein sequence ID" value="KAJ8112327.1"/>
    <property type="molecule type" value="Genomic_DNA"/>
</dbReference>
<name>A0ACC2IB68_9PLEO</name>
<dbReference type="Proteomes" id="UP001153331">
    <property type="component" value="Unassembled WGS sequence"/>
</dbReference>
<proteinExistence type="predicted"/>
<organism evidence="1 2">
    <name type="scientific">Boeremia exigua</name>
    <dbReference type="NCBI Taxonomy" id="749465"/>
    <lineage>
        <taxon>Eukaryota</taxon>
        <taxon>Fungi</taxon>
        <taxon>Dikarya</taxon>
        <taxon>Ascomycota</taxon>
        <taxon>Pezizomycotina</taxon>
        <taxon>Dothideomycetes</taxon>
        <taxon>Pleosporomycetidae</taxon>
        <taxon>Pleosporales</taxon>
        <taxon>Pleosporineae</taxon>
        <taxon>Didymellaceae</taxon>
        <taxon>Boeremia</taxon>
    </lineage>
</organism>
<accession>A0ACC2IB68</accession>
<gene>
    <name evidence="1" type="ORF">OPT61_g5280</name>
</gene>
<protein>
    <submittedName>
        <fullName evidence="1">Uncharacterized protein</fullName>
    </submittedName>
</protein>
<keyword evidence="2" id="KW-1185">Reference proteome</keyword>
<evidence type="ECO:0000313" key="2">
    <source>
        <dbReference type="Proteomes" id="UP001153331"/>
    </source>
</evidence>
<reference evidence="1" key="1">
    <citation type="submission" date="2022-11" db="EMBL/GenBank/DDBJ databases">
        <title>Genome Sequence of Boeremia exigua.</title>
        <authorList>
            <person name="Buettner E."/>
        </authorList>
    </citation>
    <scope>NUCLEOTIDE SEQUENCE</scope>
    <source>
        <strain evidence="1">CU02</strain>
    </source>
</reference>
<sequence length="242" mass="26299">MRLTILVGLGLVAFASSAPTELGRSTSPTTSPAFWVDTQTQKHYCAGRDVIRCENTAGNNCIAIDTCETYCFKHDKGVACVDMGKAVVEDSNIVDPTAPKVSVPPADVSVAARATSPQENKHFVCSKDRKGVLICKYGFCSTDYYCKIGEECNDESLSCKRIPPHVQGSKTEIRTVADRNENAPLKLNARSRSPKETSTYICSKDRASVLKCTYGFCATDYYCAKGHPCVDNPARCKKALAT</sequence>
<evidence type="ECO:0000313" key="1">
    <source>
        <dbReference type="EMBL" id="KAJ8112327.1"/>
    </source>
</evidence>
<comment type="caution">
    <text evidence="1">The sequence shown here is derived from an EMBL/GenBank/DDBJ whole genome shotgun (WGS) entry which is preliminary data.</text>
</comment>